<dbReference type="AlphaFoldDB" id="A0A4R2P668"/>
<keyword evidence="1" id="KW-0966">Cell projection</keyword>
<protein>
    <submittedName>
        <fullName evidence="1">Flagellar protein FlbD</fullName>
    </submittedName>
</protein>
<dbReference type="OrthoDB" id="9799862at2"/>
<keyword evidence="1" id="KW-0282">Flagellum</keyword>
<keyword evidence="2" id="KW-1185">Reference proteome</keyword>
<gene>
    <name evidence="1" type="ORF">EV207_106146</name>
</gene>
<dbReference type="PANTHER" id="PTHR39185:SF1">
    <property type="entry name" value="SWARMING MOTILITY PROTEIN SWRD"/>
    <property type="match status" value="1"/>
</dbReference>
<dbReference type="EMBL" id="SLXK01000006">
    <property type="protein sequence ID" value="TCP30323.1"/>
    <property type="molecule type" value="Genomic_DNA"/>
</dbReference>
<sequence>MINLTRLNGHSFTLNLFLIEQIEALPDTTITLTNGKKIVVNETVEQVTEKAVGFMKQLPLISAVCAKESGEACLKVKA</sequence>
<evidence type="ECO:0000313" key="2">
    <source>
        <dbReference type="Proteomes" id="UP000295416"/>
    </source>
</evidence>
<accession>A0A4R2P668</accession>
<comment type="caution">
    <text evidence="1">The sequence shown here is derived from an EMBL/GenBank/DDBJ whole genome shotgun (WGS) entry which is preliminary data.</text>
</comment>
<reference evidence="1 2" key="1">
    <citation type="submission" date="2019-03" db="EMBL/GenBank/DDBJ databases">
        <title>Genomic Encyclopedia of Type Strains, Phase IV (KMG-IV): sequencing the most valuable type-strain genomes for metagenomic binning, comparative biology and taxonomic classification.</title>
        <authorList>
            <person name="Goeker M."/>
        </authorList>
    </citation>
    <scope>NUCLEOTIDE SEQUENCE [LARGE SCALE GENOMIC DNA]</scope>
    <source>
        <strain evidence="1 2">DSM 19377</strain>
    </source>
</reference>
<proteinExistence type="predicted"/>
<dbReference type="InterPro" id="IPR009384">
    <property type="entry name" value="SwrD-like"/>
</dbReference>
<evidence type="ECO:0000313" key="1">
    <source>
        <dbReference type="EMBL" id="TCP30323.1"/>
    </source>
</evidence>
<dbReference type="Pfam" id="PF06289">
    <property type="entry name" value="FlbD"/>
    <property type="match status" value="1"/>
</dbReference>
<keyword evidence="1" id="KW-0969">Cilium</keyword>
<dbReference type="PANTHER" id="PTHR39185">
    <property type="entry name" value="SWARMING MOTILITY PROTEIN SWRD"/>
    <property type="match status" value="1"/>
</dbReference>
<organism evidence="1 2">
    <name type="scientific">Scopulibacillus darangshiensis</name>
    <dbReference type="NCBI Taxonomy" id="442528"/>
    <lineage>
        <taxon>Bacteria</taxon>
        <taxon>Bacillati</taxon>
        <taxon>Bacillota</taxon>
        <taxon>Bacilli</taxon>
        <taxon>Bacillales</taxon>
        <taxon>Sporolactobacillaceae</taxon>
        <taxon>Scopulibacillus</taxon>
    </lineage>
</organism>
<name>A0A4R2P668_9BACL</name>
<dbReference type="RefSeq" id="WP_132744945.1">
    <property type="nucleotide sequence ID" value="NZ_SLXK01000006.1"/>
</dbReference>
<dbReference type="Proteomes" id="UP000295416">
    <property type="component" value="Unassembled WGS sequence"/>
</dbReference>